<name>A0A5C4NEP8_9RHOB</name>
<protein>
    <recommendedName>
        <fullName evidence="4">Argininosuccinate lyase</fullName>
    </recommendedName>
</protein>
<evidence type="ECO:0000256" key="1">
    <source>
        <dbReference type="SAM" id="SignalP"/>
    </source>
</evidence>
<dbReference type="Proteomes" id="UP000305709">
    <property type="component" value="Unassembled WGS sequence"/>
</dbReference>
<dbReference type="RefSeq" id="WP_139081193.1">
    <property type="nucleotide sequence ID" value="NZ_VDFV01000008.1"/>
</dbReference>
<comment type="caution">
    <text evidence="2">The sequence shown here is derived from an EMBL/GenBank/DDBJ whole genome shotgun (WGS) entry which is preliminary data.</text>
</comment>
<sequence>MRFARLALVALATLAALPALAEDLAYEVVNDSSATLTEFYTSPASDPNWSENMVTAGHELAPGESGTVTIADGSAECTYDLRAVFDDGSELVDAVNVCELATYTVTD</sequence>
<accession>A0A5C4NEP8</accession>
<evidence type="ECO:0000313" key="3">
    <source>
        <dbReference type="Proteomes" id="UP000305709"/>
    </source>
</evidence>
<organism evidence="2 3">
    <name type="scientific">Rubellimicrobium roseum</name>
    <dbReference type="NCBI Taxonomy" id="687525"/>
    <lineage>
        <taxon>Bacteria</taxon>
        <taxon>Pseudomonadati</taxon>
        <taxon>Pseudomonadota</taxon>
        <taxon>Alphaproteobacteria</taxon>
        <taxon>Rhodobacterales</taxon>
        <taxon>Roseobacteraceae</taxon>
        <taxon>Rubellimicrobium</taxon>
    </lineage>
</organism>
<reference evidence="2 3" key="1">
    <citation type="submission" date="2019-06" db="EMBL/GenBank/DDBJ databases">
        <authorList>
            <person name="Jiang L."/>
        </authorList>
    </citation>
    <scope>NUCLEOTIDE SEQUENCE [LARGE SCALE GENOMIC DNA]</scope>
    <source>
        <strain evidence="2 3">YIM 48858</strain>
    </source>
</reference>
<gene>
    <name evidence="2" type="ORF">FHG71_08455</name>
</gene>
<keyword evidence="1" id="KW-0732">Signal</keyword>
<feature type="chain" id="PRO_5022889763" description="Argininosuccinate lyase" evidence="1">
    <location>
        <begin position="22"/>
        <end position="107"/>
    </location>
</feature>
<keyword evidence="3" id="KW-1185">Reference proteome</keyword>
<evidence type="ECO:0000313" key="2">
    <source>
        <dbReference type="EMBL" id="TNC72410.1"/>
    </source>
</evidence>
<dbReference type="EMBL" id="VDFV01000008">
    <property type="protein sequence ID" value="TNC72410.1"/>
    <property type="molecule type" value="Genomic_DNA"/>
</dbReference>
<feature type="signal peptide" evidence="1">
    <location>
        <begin position="1"/>
        <end position="21"/>
    </location>
</feature>
<evidence type="ECO:0008006" key="4">
    <source>
        <dbReference type="Google" id="ProtNLM"/>
    </source>
</evidence>
<proteinExistence type="predicted"/>
<dbReference type="OrthoDB" id="4736977at2"/>
<dbReference type="AlphaFoldDB" id="A0A5C4NEP8"/>